<accession>A0A561E768</accession>
<organism evidence="1 2">
    <name type="scientific">Rudaeicoccus suwonensis</name>
    <dbReference type="NCBI Taxonomy" id="657409"/>
    <lineage>
        <taxon>Bacteria</taxon>
        <taxon>Bacillati</taxon>
        <taxon>Actinomycetota</taxon>
        <taxon>Actinomycetes</taxon>
        <taxon>Micrococcales</taxon>
        <taxon>Dermacoccaceae</taxon>
        <taxon>Rudaeicoccus</taxon>
    </lineage>
</organism>
<evidence type="ECO:0000313" key="1">
    <source>
        <dbReference type="EMBL" id="TWE11400.1"/>
    </source>
</evidence>
<dbReference type="AlphaFoldDB" id="A0A561E768"/>
<proteinExistence type="predicted"/>
<protein>
    <submittedName>
        <fullName evidence="1">Uncharacterized protein</fullName>
    </submittedName>
</protein>
<dbReference type="Proteomes" id="UP000318297">
    <property type="component" value="Unassembled WGS sequence"/>
</dbReference>
<gene>
    <name evidence="1" type="ORF">BKA23_0164</name>
</gene>
<evidence type="ECO:0000313" key="2">
    <source>
        <dbReference type="Proteomes" id="UP000318297"/>
    </source>
</evidence>
<sequence length="46" mass="4892">MMLSGAAGSSLSTRDLNGMFSWNFMDGVHLGTDPRTPRGEVAVAIH</sequence>
<keyword evidence="2" id="KW-1185">Reference proteome</keyword>
<name>A0A561E768_9MICO</name>
<reference evidence="1 2" key="1">
    <citation type="submission" date="2019-06" db="EMBL/GenBank/DDBJ databases">
        <title>Sequencing the genomes of 1000 actinobacteria strains.</title>
        <authorList>
            <person name="Klenk H.-P."/>
        </authorList>
    </citation>
    <scope>NUCLEOTIDE SEQUENCE [LARGE SCALE GENOMIC DNA]</scope>
    <source>
        <strain evidence="1 2">DSM 19560</strain>
    </source>
</reference>
<comment type="caution">
    <text evidence="1">The sequence shown here is derived from an EMBL/GenBank/DDBJ whole genome shotgun (WGS) entry which is preliminary data.</text>
</comment>
<dbReference type="EMBL" id="VIVQ01000001">
    <property type="protein sequence ID" value="TWE11400.1"/>
    <property type="molecule type" value="Genomic_DNA"/>
</dbReference>